<name>A0AAV0X2R7_9HEMI</name>
<dbReference type="EMBL" id="CARXXK010000003">
    <property type="protein sequence ID" value="CAI6361992.1"/>
    <property type="molecule type" value="Genomic_DNA"/>
</dbReference>
<evidence type="ECO:0000313" key="2">
    <source>
        <dbReference type="Proteomes" id="UP001160148"/>
    </source>
</evidence>
<reference evidence="1 2" key="1">
    <citation type="submission" date="2023-01" db="EMBL/GenBank/DDBJ databases">
        <authorList>
            <person name="Whitehead M."/>
        </authorList>
    </citation>
    <scope>NUCLEOTIDE SEQUENCE [LARGE SCALE GENOMIC DNA]</scope>
</reference>
<keyword evidence="2" id="KW-1185">Reference proteome</keyword>
<gene>
    <name evidence="1" type="ORF">MEUPH1_LOCUS17113</name>
</gene>
<dbReference type="AlphaFoldDB" id="A0AAV0X2R7"/>
<sequence length="128" mass="15064">MQGSRGKRRVARADFIRSGNQDAKDIFLIEIKRCRRILQRGKKKFINGILEEAEKDRSQGRIRNFFKTIGQYKDFNTILKAIKVVMKIFLWNQVIKVKVEGILHRYFQCRNTSGPYRKRSIPDSGTND</sequence>
<evidence type="ECO:0000313" key="1">
    <source>
        <dbReference type="EMBL" id="CAI6361992.1"/>
    </source>
</evidence>
<protein>
    <submittedName>
        <fullName evidence="1">Uncharacterized protein</fullName>
    </submittedName>
</protein>
<organism evidence="1 2">
    <name type="scientific">Macrosiphum euphorbiae</name>
    <name type="common">potato aphid</name>
    <dbReference type="NCBI Taxonomy" id="13131"/>
    <lineage>
        <taxon>Eukaryota</taxon>
        <taxon>Metazoa</taxon>
        <taxon>Ecdysozoa</taxon>
        <taxon>Arthropoda</taxon>
        <taxon>Hexapoda</taxon>
        <taxon>Insecta</taxon>
        <taxon>Pterygota</taxon>
        <taxon>Neoptera</taxon>
        <taxon>Paraneoptera</taxon>
        <taxon>Hemiptera</taxon>
        <taxon>Sternorrhyncha</taxon>
        <taxon>Aphidomorpha</taxon>
        <taxon>Aphidoidea</taxon>
        <taxon>Aphididae</taxon>
        <taxon>Macrosiphini</taxon>
        <taxon>Macrosiphum</taxon>
    </lineage>
</organism>
<comment type="caution">
    <text evidence="1">The sequence shown here is derived from an EMBL/GenBank/DDBJ whole genome shotgun (WGS) entry which is preliminary data.</text>
</comment>
<proteinExistence type="predicted"/>
<dbReference type="Proteomes" id="UP001160148">
    <property type="component" value="Unassembled WGS sequence"/>
</dbReference>
<accession>A0AAV0X2R7</accession>